<proteinExistence type="predicted"/>
<gene>
    <name evidence="2" type="ORF">ACFQGD_29050</name>
</gene>
<sequence>MARQQGIPAMKCTATSRRSGKQCRRWATPGTTVCPNHGSKAPGTVRKANERLTLAELMQGDRRHPWEVVLDHTHTIDVIAREARLGLTEGEEITPEQLDRIVETAKVAHHLAKTAIDTRAHEHIAEHYQRNVQLEGEIISAVVRDVVTALVDGLGFHPVQRTQVMEWALEAASARLAAGPDGSADVIPDPPVPRLAIESGTTTGTPDDDTSRDDSGPNEANDVVDAELVDDEPAAPARTRTRPTLNPMSRRVY</sequence>
<comment type="caution">
    <text evidence="2">The sequence shown here is derived from an EMBL/GenBank/DDBJ whole genome shotgun (WGS) entry which is preliminary data.</text>
</comment>
<evidence type="ECO:0000313" key="2">
    <source>
        <dbReference type="EMBL" id="MFC6871178.1"/>
    </source>
</evidence>
<name>A0ABW2C810_9PSEU</name>
<dbReference type="Proteomes" id="UP001596337">
    <property type="component" value="Unassembled WGS sequence"/>
</dbReference>
<feature type="region of interest" description="Disordered" evidence="1">
    <location>
        <begin position="179"/>
        <end position="253"/>
    </location>
</feature>
<protein>
    <submittedName>
        <fullName evidence="2">Uncharacterized protein</fullName>
    </submittedName>
</protein>
<dbReference type="EMBL" id="JBHSXX010000001">
    <property type="protein sequence ID" value="MFC6871178.1"/>
    <property type="molecule type" value="Genomic_DNA"/>
</dbReference>
<keyword evidence="3" id="KW-1185">Reference proteome</keyword>
<evidence type="ECO:0000313" key="3">
    <source>
        <dbReference type="Proteomes" id="UP001596337"/>
    </source>
</evidence>
<organism evidence="2 3">
    <name type="scientific">Haloechinothrix salitolerans</name>
    <dbReference type="NCBI Taxonomy" id="926830"/>
    <lineage>
        <taxon>Bacteria</taxon>
        <taxon>Bacillati</taxon>
        <taxon>Actinomycetota</taxon>
        <taxon>Actinomycetes</taxon>
        <taxon>Pseudonocardiales</taxon>
        <taxon>Pseudonocardiaceae</taxon>
        <taxon>Haloechinothrix</taxon>
    </lineage>
</organism>
<feature type="compositionally biased region" description="Acidic residues" evidence="1">
    <location>
        <begin position="222"/>
        <end position="233"/>
    </location>
</feature>
<evidence type="ECO:0000256" key="1">
    <source>
        <dbReference type="SAM" id="MobiDB-lite"/>
    </source>
</evidence>
<accession>A0ABW2C810</accession>
<reference evidence="3" key="1">
    <citation type="journal article" date="2019" name="Int. J. Syst. Evol. Microbiol.">
        <title>The Global Catalogue of Microorganisms (GCM) 10K type strain sequencing project: providing services to taxonomists for standard genome sequencing and annotation.</title>
        <authorList>
            <consortium name="The Broad Institute Genomics Platform"/>
            <consortium name="The Broad Institute Genome Sequencing Center for Infectious Disease"/>
            <person name="Wu L."/>
            <person name="Ma J."/>
        </authorList>
    </citation>
    <scope>NUCLEOTIDE SEQUENCE [LARGE SCALE GENOMIC DNA]</scope>
    <source>
        <strain evidence="3">KCTC 32255</strain>
    </source>
</reference>
<dbReference type="RefSeq" id="WP_345400131.1">
    <property type="nucleotide sequence ID" value="NZ_BAABLA010000097.1"/>
</dbReference>
<feature type="compositionally biased region" description="Low complexity" evidence="1">
    <location>
        <begin position="234"/>
        <end position="244"/>
    </location>
</feature>